<dbReference type="Pfam" id="PF13671">
    <property type="entry name" value="AAA_33"/>
    <property type="match status" value="1"/>
</dbReference>
<dbReference type="Gene3D" id="3.40.50.300">
    <property type="entry name" value="P-loop containing nucleotide triphosphate hydrolases"/>
    <property type="match status" value="1"/>
</dbReference>
<organism evidence="1 2">
    <name type="scientific">Nocardia brasiliensis (strain ATCC 700358 / HUJEG-1)</name>
    <dbReference type="NCBI Taxonomy" id="1133849"/>
    <lineage>
        <taxon>Bacteria</taxon>
        <taxon>Bacillati</taxon>
        <taxon>Actinomycetota</taxon>
        <taxon>Actinomycetes</taxon>
        <taxon>Mycobacteriales</taxon>
        <taxon>Nocardiaceae</taxon>
        <taxon>Nocardia</taxon>
    </lineage>
</organism>
<dbReference type="HOGENOM" id="CLU_1388974_0_0_11"/>
<keyword evidence="2" id="KW-1185">Reference proteome</keyword>
<dbReference type="STRING" id="1133849.O3I_024360"/>
<protein>
    <recommendedName>
        <fullName evidence="3">ATP-binding protein</fullName>
    </recommendedName>
</protein>
<gene>
    <name evidence="1" type="ORF">O3I_024360</name>
</gene>
<evidence type="ECO:0000313" key="2">
    <source>
        <dbReference type="Proteomes" id="UP000006304"/>
    </source>
</evidence>
<name>K0F151_NOCB7</name>
<dbReference type="InterPro" id="IPR027417">
    <property type="entry name" value="P-loop_NTPase"/>
</dbReference>
<evidence type="ECO:0008006" key="3">
    <source>
        <dbReference type="Google" id="ProtNLM"/>
    </source>
</evidence>
<reference evidence="1 2" key="1">
    <citation type="journal article" date="2012" name="J. Bacteriol.">
        <title>Complete genome sequence of Nocardia brasiliensis HUJEG-1.</title>
        <authorList>
            <person name="Vera-Cabrera L."/>
            <person name="Ortiz-Lopez R."/>
            <person name="Elizondo-Gonzalez R."/>
            <person name="Perez-Maya A.A."/>
            <person name="Ocampo-Candiani J."/>
        </authorList>
    </citation>
    <scope>NUCLEOTIDE SEQUENCE [LARGE SCALE GENOMIC DNA]</scope>
    <source>
        <strain evidence="2">ATCC 700358</strain>
    </source>
</reference>
<dbReference type="AlphaFoldDB" id="K0F151"/>
<dbReference type="EMBL" id="CP003876">
    <property type="protein sequence ID" value="AFU02825.1"/>
    <property type="molecule type" value="Genomic_DNA"/>
</dbReference>
<dbReference type="RefSeq" id="WP_014985680.1">
    <property type="nucleotide sequence ID" value="NC_018681.1"/>
</dbReference>
<dbReference type="KEGG" id="nbr:O3I_024360"/>
<evidence type="ECO:0000313" key="1">
    <source>
        <dbReference type="EMBL" id="AFU02825.1"/>
    </source>
</evidence>
<accession>K0F151</accession>
<proteinExistence type="predicted"/>
<dbReference type="Proteomes" id="UP000006304">
    <property type="component" value="Chromosome"/>
</dbReference>
<dbReference type="SUPFAM" id="SSF52540">
    <property type="entry name" value="P-loop containing nucleoside triphosphate hydrolases"/>
    <property type="match status" value="1"/>
</dbReference>
<dbReference type="eggNOG" id="COG0645">
    <property type="taxonomic scope" value="Bacteria"/>
</dbReference>
<sequence length="206" mass="22078">MRSDQGSEPPVLDGQVVTELASAAAALPDPGLVVVCGFPASGKSTAANWYAAQRGAVVLDKDAFVPRLECDVMTRLTGDPYDRDSEVYRSVVSPGIYEGLTRTGFRIGTAHNVVLDGPFLSVIRAASAANRSLAQQLRVITEVSDAVAVQTIWIDSSAALIRARMLSRGAERDAPKLADWDAYRKDVLDSGIREIAHRVVDIVIAN</sequence>